<name>A0A813UF52_9BILA</name>
<evidence type="ECO:0000256" key="1">
    <source>
        <dbReference type="ARBA" id="ARBA00022617"/>
    </source>
</evidence>
<proteinExistence type="inferred from homology"/>
<organism evidence="7 8">
    <name type="scientific">Brachionus calyciflorus</name>
    <dbReference type="NCBI Taxonomy" id="104777"/>
    <lineage>
        <taxon>Eukaryota</taxon>
        <taxon>Metazoa</taxon>
        <taxon>Spiralia</taxon>
        <taxon>Gnathifera</taxon>
        <taxon>Rotifera</taxon>
        <taxon>Eurotatoria</taxon>
        <taxon>Monogononta</taxon>
        <taxon>Pseudotrocha</taxon>
        <taxon>Ploima</taxon>
        <taxon>Brachionidae</taxon>
        <taxon>Brachionus</taxon>
    </lineage>
</organism>
<keyword evidence="3 5" id="KW-0408">Iron</keyword>
<gene>
    <name evidence="7" type="ORF">OXX778_LOCUS7834</name>
</gene>
<dbReference type="Proteomes" id="UP000663879">
    <property type="component" value="Unassembled WGS sequence"/>
</dbReference>
<evidence type="ECO:0000259" key="6">
    <source>
        <dbReference type="PROSITE" id="PS50255"/>
    </source>
</evidence>
<sequence length="136" mass="15569">MTESSKTQVFSREAVLELASQNPEKYFISIHENVYDVTDFLDEHPGGEEALKEYQIKDKFKDGTESFEDVGHSMDARDMMKKYQVGVLEHKKEQKHVSEHDRTQKPKEGVSFSFLVVPALLLAAVGIAYQLFLNRS</sequence>
<dbReference type="EMBL" id="CAJNOC010001031">
    <property type="protein sequence ID" value="CAF0828370.1"/>
    <property type="molecule type" value="Genomic_DNA"/>
</dbReference>
<reference evidence="7" key="1">
    <citation type="submission" date="2021-02" db="EMBL/GenBank/DDBJ databases">
        <authorList>
            <person name="Nowell W R."/>
        </authorList>
    </citation>
    <scope>NUCLEOTIDE SEQUENCE</scope>
    <source>
        <strain evidence="7">Ploen Becks lab</strain>
    </source>
</reference>
<dbReference type="InterPro" id="IPR036400">
    <property type="entry name" value="Cyt_B5-like_heme/steroid_sf"/>
</dbReference>
<dbReference type="AlphaFoldDB" id="A0A813UF52"/>
<feature type="transmembrane region" description="Helical" evidence="5">
    <location>
        <begin position="112"/>
        <end position="132"/>
    </location>
</feature>
<dbReference type="SMART" id="SM01117">
    <property type="entry name" value="Cyt-b5"/>
    <property type="match status" value="1"/>
</dbReference>
<dbReference type="InterPro" id="IPR001199">
    <property type="entry name" value="Cyt_B5-like_heme/steroid-bd"/>
</dbReference>
<accession>A0A813UF52</accession>
<dbReference type="GO" id="GO:0016020">
    <property type="term" value="C:membrane"/>
    <property type="evidence" value="ECO:0007669"/>
    <property type="project" value="TreeGrafter"/>
</dbReference>
<keyword evidence="5" id="KW-1133">Transmembrane helix</keyword>
<dbReference type="PANTHER" id="PTHR19359:SF14">
    <property type="entry name" value="CYTOCHROME B5 A"/>
    <property type="match status" value="1"/>
</dbReference>
<comment type="similarity">
    <text evidence="4 5">Belongs to the cytochrome b5 family.</text>
</comment>
<evidence type="ECO:0000256" key="5">
    <source>
        <dbReference type="RuleBase" id="RU362121"/>
    </source>
</evidence>
<feature type="domain" description="Cytochrome b5 heme-binding" evidence="6">
    <location>
        <begin position="7"/>
        <end position="89"/>
    </location>
</feature>
<dbReference type="PROSITE" id="PS00191">
    <property type="entry name" value="CYTOCHROME_B5_1"/>
    <property type="match status" value="1"/>
</dbReference>
<evidence type="ECO:0000313" key="7">
    <source>
        <dbReference type="EMBL" id="CAF0828370.1"/>
    </source>
</evidence>
<keyword evidence="1 5" id="KW-0349">Heme</keyword>
<keyword evidence="5" id="KW-0812">Transmembrane</keyword>
<dbReference type="SUPFAM" id="SSF55856">
    <property type="entry name" value="Cytochrome b5-like heme/steroid binding domain"/>
    <property type="match status" value="1"/>
</dbReference>
<dbReference type="PANTHER" id="PTHR19359">
    <property type="entry name" value="CYTOCHROME B5"/>
    <property type="match status" value="1"/>
</dbReference>
<evidence type="ECO:0000256" key="2">
    <source>
        <dbReference type="ARBA" id="ARBA00022723"/>
    </source>
</evidence>
<comment type="caution">
    <text evidence="7">The sequence shown here is derived from an EMBL/GenBank/DDBJ whole genome shotgun (WGS) entry which is preliminary data.</text>
</comment>
<protein>
    <recommendedName>
        <fullName evidence="6">Cytochrome b5 heme-binding domain-containing protein</fullName>
    </recommendedName>
</protein>
<evidence type="ECO:0000256" key="3">
    <source>
        <dbReference type="ARBA" id="ARBA00023004"/>
    </source>
</evidence>
<keyword evidence="2 5" id="KW-0479">Metal-binding</keyword>
<keyword evidence="8" id="KW-1185">Reference proteome</keyword>
<keyword evidence="5" id="KW-0472">Membrane</keyword>
<dbReference type="Gene3D" id="3.10.120.10">
    <property type="entry name" value="Cytochrome b5-like heme/steroid binding domain"/>
    <property type="match status" value="1"/>
</dbReference>
<dbReference type="GO" id="GO:0046872">
    <property type="term" value="F:metal ion binding"/>
    <property type="evidence" value="ECO:0007669"/>
    <property type="project" value="UniProtKB-UniRule"/>
</dbReference>
<dbReference type="Pfam" id="PF00173">
    <property type="entry name" value="Cyt-b5"/>
    <property type="match status" value="1"/>
</dbReference>
<dbReference type="GO" id="GO:0020037">
    <property type="term" value="F:heme binding"/>
    <property type="evidence" value="ECO:0007669"/>
    <property type="project" value="UniProtKB-UniRule"/>
</dbReference>
<evidence type="ECO:0000313" key="8">
    <source>
        <dbReference type="Proteomes" id="UP000663879"/>
    </source>
</evidence>
<dbReference type="PROSITE" id="PS50255">
    <property type="entry name" value="CYTOCHROME_B5_2"/>
    <property type="match status" value="1"/>
</dbReference>
<dbReference type="OrthoDB" id="260519at2759"/>
<dbReference type="InterPro" id="IPR050668">
    <property type="entry name" value="Cytochrome_b5"/>
</dbReference>
<dbReference type="InterPro" id="IPR018506">
    <property type="entry name" value="Cyt_B5_heme-BS"/>
</dbReference>
<evidence type="ECO:0000256" key="4">
    <source>
        <dbReference type="ARBA" id="ARBA00038168"/>
    </source>
</evidence>